<dbReference type="SUPFAM" id="SSF50494">
    <property type="entry name" value="Trypsin-like serine proteases"/>
    <property type="match status" value="1"/>
</dbReference>
<evidence type="ECO:0000256" key="2">
    <source>
        <dbReference type="SAM" id="MobiDB-lite"/>
    </source>
</evidence>
<feature type="region of interest" description="Disordered" evidence="2">
    <location>
        <begin position="1043"/>
        <end position="1070"/>
    </location>
</feature>
<evidence type="ECO:0000256" key="1">
    <source>
        <dbReference type="PROSITE-ProRule" id="PRU00221"/>
    </source>
</evidence>
<dbReference type="Proteomes" id="UP000267900">
    <property type="component" value="Chromosome"/>
</dbReference>
<organism evidence="4 5">
    <name type="scientific">Streptomyces luteoverticillatus</name>
    <name type="common">Streptoverticillium luteoverticillatus</name>
    <dbReference type="NCBI Taxonomy" id="66425"/>
    <lineage>
        <taxon>Bacteria</taxon>
        <taxon>Bacillati</taxon>
        <taxon>Actinomycetota</taxon>
        <taxon>Actinomycetes</taxon>
        <taxon>Kitasatosporales</taxon>
        <taxon>Streptomycetaceae</taxon>
        <taxon>Streptomyces</taxon>
    </lineage>
</organism>
<feature type="domain" description="Novel STAND NTPase 1" evidence="3">
    <location>
        <begin position="213"/>
        <end position="618"/>
    </location>
</feature>
<sequence length="1410" mass="151641">MPGPVPNPGIARLWSDGGAPLGAGFLAAPRTVLTCGHVISAIAGEPESAPLPPGLTVELDFPLAGRTPRRRTASLLRHVPVADDGTGDIAVLSLAEDPPTGAEPVRLLDVDSVRDHPFTAFGFPAGDDEGVWSLGTIVDDRGRGWVQIESTGACEILQGFSGTPLWDDRLKGVVGMVVATDRRFVGRAAYAITLDALLEVHPELARHASPPSPFRGLMPFREQDAAHYFGRSAQIEELTEAVTTSGVVPVIGASGVGKSSLVQAGLLPALRRRGDYSAVTLVPDPAVRAEHMLASALLPLIDALPGEENAPGDVGERLDRLARRLRDGAAAPVVTEAVGRAGTSQLLLFVDQFEVLFRCPPDEADALVEHALRMTEWRTADGGPLVRLVFTLRLDFLKAMRRFPALERACDTSAFLVNKLAGEQLREVVLAPVDAFHGAVRFEDRLAERLLADTGSGPGALPLLEFALTLLWERQVKGVLTHAAYEETGRVAGALATHAERAVKERLGDMRDEVRRLFVQLVRPGDGAADNPVDTGRTARRPELHPACWEAAQFLATQRLVHLDHASDGVETVALAHEAVLEHWPTLRSWVDADRDFRTWQEHLRARLSRWELSEHDRALLMRGSELSAAEKRLRERQDDIPEAERAYIRASAEWRRRRRFRAALAAAAVVTAMTGVAGAGLVSVRDSRAAELSGGLVQEAQRQAGSRLETSALLSVAAWRTASTQQARDNLFDRYLADARYDAVLPTSGTVAETALDDSGQVIAVRTGAGRLTVWRVAASGGISRLADMDGVSAVAVSPDGTRLALGGDGNRVVVWDVPGRKALLTLRGAASTADTGQRPDQLRFDRTGHRLVSHPPLDDTAQVWDLDRPTAPAVTLRAPTGTEGEAREFAFDASGEHIVASHIGDDYHVWDARDGRVVPKKGPEEGPGHPVVSFLSGPHPVVSQCVDGRWHLTDPVDGTTDEHLARTIPCDTTTELAGVSDQVVLARRNGTVVVFDAHTGRQLSQFDEDEASGGRYTRYALSNGSRRIVRARGAETLAMTAPAPGSLGTVDWTSGSPPEGRQGDAEAAQFSPSGRYLVTVGVDGGTITLWDPATGRRTATDGTSKGGVPGRVAFDPAEKVLAVSDVEDPTVTLYSVPGLHVLRQLRVDLPADTPPRAGEVKGMGFDARGHLAALAGGSVSRWDTATGEEVGRPLLFTGNAPVDRRDYSTTMAVHPRSGQAAVTTPDRRGVEIWDLENRRRVKVIVPDFTAPLLDWYRAVRFSADGTRLMLVSQDGETEVRDTETGRKLIGIPAAPSRTTVFLAHSPQVVSMRKGAFELWGPDGLIARTRTPAAAQVRAVVPSPDGERMLLTTGKDLDVRFRLEQASPDAWATGLCSRVTRDITTGDMGTVRYGLLERNLLGVRACDRG</sequence>
<accession>A0A3S9PC61</accession>
<dbReference type="PROSITE" id="PS50082">
    <property type="entry name" value="WD_REPEATS_2"/>
    <property type="match status" value="1"/>
</dbReference>
<reference evidence="4 5" key="1">
    <citation type="submission" date="2018-12" db="EMBL/GenBank/DDBJ databases">
        <title>The whole draft genome of Streptomyce luteoverticillatus CGMCC 15060.</title>
        <authorList>
            <person name="Feng Z."/>
            <person name="Chen G."/>
            <person name="Zhang J."/>
            <person name="Zhu H."/>
            <person name="Yu X."/>
            <person name="Zhang W."/>
            <person name="Zhang X."/>
        </authorList>
    </citation>
    <scope>NUCLEOTIDE SEQUENCE [LARGE SCALE GENOMIC DNA]</scope>
    <source>
        <strain evidence="4 5">CGMCC 15060</strain>
    </source>
</reference>
<dbReference type="OrthoDB" id="134501at2"/>
<dbReference type="InterPro" id="IPR001680">
    <property type="entry name" value="WD40_rpt"/>
</dbReference>
<dbReference type="InterPro" id="IPR049052">
    <property type="entry name" value="nSTAND1"/>
</dbReference>
<dbReference type="Gene3D" id="2.130.10.10">
    <property type="entry name" value="YVTN repeat-like/Quinoprotein amine dehydrogenase"/>
    <property type="match status" value="3"/>
</dbReference>
<dbReference type="InterPro" id="IPR027417">
    <property type="entry name" value="P-loop_NTPase"/>
</dbReference>
<dbReference type="Pfam" id="PF13365">
    <property type="entry name" value="Trypsin_2"/>
    <property type="match status" value="1"/>
</dbReference>
<dbReference type="InterPro" id="IPR015943">
    <property type="entry name" value="WD40/YVTN_repeat-like_dom_sf"/>
</dbReference>
<name>A0A3S9PC61_STRLT</name>
<dbReference type="InterPro" id="IPR009003">
    <property type="entry name" value="Peptidase_S1_PA"/>
</dbReference>
<evidence type="ECO:0000313" key="5">
    <source>
        <dbReference type="Proteomes" id="UP000267900"/>
    </source>
</evidence>
<dbReference type="Pfam" id="PF00400">
    <property type="entry name" value="WD40"/>
    <property type="match status" value="1"/>
</dbReference>
<dbReference type="EMBL" id="CP034587">
    <property type="protein sequence ID" value="AZQ69926.1"/>
    <property type="molecule type" value="Genomic_DNA"/>
</dbReference>
<keyword evidence="5" id="KW-1185">Reference proteome</keyword>
<keyword evidence="1" id="KW-0853">WD repeat</keyword>
<dbReference type="SUPFAM" id="SSF50998">
    <property type="entry name" value="Quinoprotein alcohol dehydrogenase-like"/>
    <property type="match status" value="1"/>
</dbReference>
<dbReference type="InterPro" id="IPR011047">
    <property type="entry name" value="Quinoprotein_ADH-like_sf"/>
</dbReference>
<gene>
    <name evidence="4" type="ORF">EKH77_00660</name>
</gene>
<dbReference type="PANTHER" id="PTHR19879">
    <property type="entry name" value="TRANSCRIPTION INITIATION FACTOR TFIID"/>
    <property type="match status" value="1"/>
</dbReference>
<proteinExistence type="predicted"/>
<dbReference type="SMART" id="SM00320">
    <property type="entry name" value="WD40"/>
    <property type="match status" value="4"/>
</dbReference>
<dbReference type="RefSeq" id="WP_126912491.1">
    <property type="nucleotide sequence ID" value="NZ_CP034587.1"/>
</dbReference>
<feature type="repeat" description="WD" evidence="1">
    <location>
        <begin position="786"/>
        <end position="827"/>
    </location>
</feature>
<dbReference type="Pfam" id="PF20703">
    <property type="entry name" value="nSTAND1"/>
    <property type="match status" value="1"/>
</dbReference>
<dbReference type="PANTHER" id="PTHR19879:SF9">
    <property type="entry name" value="TRANSCRIPTION INITIATION FACTOR TFIID SUBUNIT 5"/>
    <property type="match status" value="1"/>
</dbReference>
<evidence type="ECO:0000313" key="4">
    <source>
        <dbReference type="EMBL" id="AZQ69926.1"/>
    </source>
</evidence>
<dbReference type="SUPFAM" id="SSF52540">
    <property type="entry name" value="P-loop containing nucleoside triphosphate hydrolases"/>
    <property type="match status" value="1"/>
</dbReference>
<evidence type="ECO:0000259" key="3">
    <source>
        <dbReference type="Pfam" id="PF20703"/>
    </source>
</evidence>
<protein>
    <recommendedName>
        <fullName evidence="3">Novel STAND NTPase 1 domain-containing protein</fullName>
    </recommendedName>
</protein>